<gene>
    <name evidence="1" type="ORF">FWILDA_LOCUS11349</name>
</gene>
<name>A0A9W4SWG0_9GLOM</name>
<evidence type="ECO:0000313" key="1">
    <source>
        <dbReference type="EMBL" id="CAI2183976.1"/>
    </source>
</evidence>
<proteinExistence type="predicted"/>
<keyword evidence="2" id="KW-1185">Reference proteome</keyword>
<comment type="caution">
    <text evidence="1">The sequence shown here is derived from an EMBL/GenBank/DDBJ whole genome shotgun (WGS) entry which is preliminary data.</text>
</comment>
<dbReference type="EMBL" id="CAMKVN010003183">
    <property type="protein sequence ID" value="CAI2183976.1"/>
    <property type="molecule type" value="Genomic_DNA"/>
</dbReference>
<sequence length="142" mass="16593">METLFTFDESSTFYGKQFHLLYIAQTIEATSSQHRSRNRRKISDNYELENDYVSSCYLGSMLNEIEDSLDFTKFDESFSAMDSEKMWMLKNVKKKPKIEHALIELMKKYTLNSVDDLREAIPQPFIPEGLSLTEINTTILIL</sequence>
<reference evidence="1" key="1">
    <citation type="submission" date="2022-08" db="EMBL/GenBank/DDBJ databases">
        <authorList>
            <person name="Kallberg Y."/>
            <person name="Tangrot J."/>
            <person name="Rosling A."/>
        </authorList>
    </citation>
    <scope>NUCLEOTIDE SEQUENCE</scope>
    <source>
        <strain evidence="1">Wild A</strain>
    </source>
</reference>
<dbReference type="AlphaFoldDB" id="A0A9W4SWG0"/>
<protein>
    <submittedName>
        <fullName evidence="1">9280_t:CDS:1</fullName>
    </submittedName>
</protein>
<accession>A0A9W4SWG0</accession>
<evidence type="ECO:0000313" key="2">
    <source>
        <dbReference type="Proteomes" id="UP001153678"/>
    </source>
</evidence>
<dbReference type="Proteomes" id="UP001153678">
    <property type="component" value="Unassembled WGS sequence"/>
</dbReference>
<organism evidence="1 2">
    <name type="scientific">Funneliformis geosporum</name>
    <dbReference type="NCBI Taxonomy" id="1117311"/>
    <lineage>
        <taxon>Eukaryota</taxon>
        <taxon>Fungi</taxon>
        <taxon>Fungi incertae sedis</taxon>
        <taxon>Mucoromycota</taxon>
        <taxon>Glomeromycotina</taxon>
        <taxon>Glomeromycetes</taxon>
        <taxon>Glomerales</taxon>
        <taxon>Glomeraceae</taxon>
        <taxon>Funneliformis</taxon>
    </lineage>
</organism>